<evidence type="ECO:0000256" key="5">
    <source>
        <dbReference type="ARBA" id="ARBA00022692"/>
    </source>
</evidence>
<evidence type="ECO:0000256" key="9">
    <source>
        <dbReference type="ARBA" id="ARBA00023237"/>
    </source>
</evidence>
<feature type="domain" description="TonB-dependent receptor plug" evidence="15">
    <location>
        <begin position="52"/>
        <end position="168"/>
    </location>
</feature>
<dbReference type="InterPro" id="IPR039426">
    <property type="entry name" value="TonB-dep_rcpt-like"/>
</dbReference>
<evidence type="ECO:0000259" key="15">
    <source>
        <dbReference type="Pfam" id="PF07715"/>
    </source>
</evidence>
<evidence type="ECO:0000256" key="8">
    <source>
        <dbReference type="ARBA" id="ARBA00023170"/>
    </source>
</evidence>
<gene>
    <name evidence="16" type="ORF">J2X21_004601</name>
</gene>
<dbReference type="InterPro" id="IPR036942">
    <property type="entry name" value="Beta-barrel_TonB_sf"/>
</dbReference>
<keyword evidence="17" id="KW-1185">Reference proteome</keyword>
<keyword evidence="9 10" id="KW-0998">Cell outer membrane</keyword>
<dbReference type="InterPro" id="IPR012910">
    <property type="entry name" value="Plug_dom"/>
</dbReference>
<dbReference type="RefSeq" id="WP_310332441.1">
    <property type="nucleotide sequence ID" value="NZ_JAVDXV010000010.1"/>
</dbReference>
<reference evidence="16 17" key="1">
    <citation type="submission" date="2023-07" db="EMBL/GenBank/DDBJ databases">
        <title>Sorghum-associated microbial communities from plants grown in Nebraska, USA.</title>
        <authorList>
            <person name="Schachtman D."/>
        </authorList>
    </citation>
    <scope>NUCLEOTIDE SEQUENCE [LARGE SCALE GENOMIC DNA]</scope>
    <source>
        <strain evidence="16 17">BE316</strain>
    </source>
</reference>
<dbReference type="Pfam" id="PF00593">
    <property type="entry name" value="TonB_dep_Rec_b-barrel"/>
    <property type="match status" value="1"/>
</dbReference>
<keyword evidence="5 10" id="KW-0812">Transmembrane</keyword>
<feature type="domain" description="TonB-dependent receptor-like beta-barrel" evidence="14">
    <location>
        <begin position="510"/>
        <end position="930"/>
    </location>
</feature>
<evidence type="ECO:0000256" key="12">
    <source>
        <dbReference type="SAM" id="MobiDB-lite"/>
    </source>
</evidence>
<evidence type="ECO:0000256" key="11">
    <source>
        <dbReference type="RuleBase" id="RU003357"/>
    </source>
</evidence>
<evidence type="ECO:0000256" key="13">
    <source>
        <dbReference type="SAM" id="SignalP"/>
    </source>
</evidence>
<name>A0ABU2AE01_9BURK</name>
<evidence type="ECO:0000256" key="1">
    <source>
        <dbReference type="ARBA" id="ARBA00004571"/>
    </source>
</evidence>
<keyword evidence="3 10" id="KW-0813">Transport</keyword>
<dbReference type="Gene3D" id="2.170.130.10">
    <property type="entry name" value="TonB-dependent receptor, plug domain"/>
    <property type="match status" value="1"/>
</dbReference>
<evidence type="ECO:0000259" key="14">
    <source>
        <dbReference type="Pfam" id="PF00593"/>
    </source>
</evidence>
<dbReference type="PANTHER" id="PTHR47234">
    <property type="match status" value="1"/>
</dbReference>
<evidence type="ECO:0000313" key="16">
    <source>
        <dbReference type="EMBL" id="MDR7335436.1"/>
    </source>
</evidence>
<dbReference type="InterPro" id="IPR000531">
    <property type="entry name" value="Beta-barrel_TonB"/>
</dbReference>
<comment type="similarity">
    <text evidence="2 10 11">Belongs to the TonB-dependent receptor family.</text>
</comment>
<keyword evidence="8 16" id="KW-0675">Receptor</keyword>
<protein>
    <submittedName>
        <fullName evidence="16">Iron complex outermembrane receptor protein</fullName>
    </submittedName>
</protein>
<comment type="subcellular location">
    <subcellularLocation>
        <location evidence="1 10">Cell outer membrane</location>
        <topology evidence="1 10">Multi-pass membrane protein</topology>
    </subcellularLocation>
</comment>
<organism evidence="16 17">
    <name type="scientific">Roseateles asaccharophilus</name>
    <dbReference type="NCBI Taxonomy" id="582607"/>
    <lineage>
        <taxon>Bacteria</taxon>
        <taxon>Pseudomonadati</taxon>
        <taxon>Pseudomonadota</taxon>
        <taxon>Betaproteobacteria</taxon>
        <taxon>Burkholderiales</taxon>
        <taxon>Sphaerotilaceae</taxon>
        <taxon>Roseateles</taxon>
    </lineage>
</organism>
<evidence type="ECO:0000256" key="3">
    <source>
        <dbReference type="ARBA" id="ARBA00022448"/>
    </source>
</evidence>
<accession>A0ABU2AE01</accession>
<evidence type="ECO:0000256" key="7">
    <source>
        <dbReference type="ARBA" id="ARBA00023136"/>
    </source>
</evidence>
<dbReference type="Pfam" id="PF07715">
    <property type="entry name" value="Plug"/>
    <property type="match status" value="1"/>
</dbReference>
<keyword evidence="7 10" id="KW-0472">Membrane</keyword>
<feature type="region of interest" description="Disordered" evidence="12">
    <location>
        <begin position="374"/>
        <end position="395"/>
    </location>
</feature>
<comment type="caution">
    <text evidence="16">The sequence shown here is derived from an EMBL/GenBank/DDBJ whole genome shotgun (WGS) entry which is preliminary data.</text>
</comment>
<dbReference type="InterPro" id="IPR037066">
    <property type="entry name" value="Plug_dom_sf"/>
</dbReference>
<dbReference type="PANTHER" id="PTHR47234:SF2">
    <property type="entry name" value="TONB-DEPENDENT RECEPTOR"/>
    <property type="match status" value="1"/>
</dbReference>
<feature type="chain" id="PRO_5045724766" evidence="13">
    <location>
        <begin position="25"/>
        <end position="972"/>
    </location>
</feature>
<dbReference type="PROSITE" id="PS52016">
    <property type="entry name" value="TONB_DEPENDENT_REC_3"/>
    <property type="match status" value="1"/>
</dbReference>
<dbReference type="Proteomes" id="UP001180825">
    <property type="component" value="Unassembled WGS sequence"/>
</dbReference>
<evidence type="ECO:0000256" key="10">
    <source>
        <dbReference type="PROSITE-ProRule" id="PRU01360"/>
    </source>
</evidence>
<evidence type="ECO:0000256" key="4">
    <source>
        <dbReference type="ARBA" id="ARBA00022452"/>
    </source>
</evidence>
<evidence type="ECO:0000313" key="17">
    <source>
        <dbReference type="Proteomes" id="UP001180825"/>
    </source>
</evidence>
<keyword evidence="6 11" id="KW-0798">TonB box</keyword>
<dbReference type="EMBL" id="JAVDXV010000010">
    <property type="protein sequence ID" value="MDR7335436.1"/>
    <property type="molecule type" value="Genomic_DNA"/>
</dbReference>
<feature type="signal peptide" evidence="13">
    <location>
        <begin position="1"/>
        <end position="24"/>
    </location>
</feature>
<dbReference type="SUPFAM" id="SSF56935">
    <property type="entry name" value="Porins"/>
    <property type="match status" value="1"/>
</dbReference>
<evidence type="ECO:0000256" key="2">
    <source>
        <dbReference type="ARBA" id="ARBA00009810"/>
    </source>
</evidence>
<keyword evidence="13" id="KW-0732">Signal</keyword>
<sequence>MKLNRLVGQLAVIGLAAHAGIALAQTQPDGKRLERVEVTGSSIKRIRDEGALPVQVISRRDMERAGIASAEQLIMDLNINGNGLDNLAGNADVVDGAARGNNGASSANLRGQGSNATLILLNGRRVAAHGLNGGTVDLNQIPFAAIDRVEILKDGASAIYGTDAIGGVINFILRQNYSGVTINALADVPQQKGGEIYGAAVTAGFGNLETQGFNFLTSLSVRDNKVLRGDQRDFVNTFQPDRGLAPDTRGTPIATLFGVAGTRENVLTVTMPNGTRNNTAGPVDFANPALRVNGINVLDLPGGAGCSSVDGQSPYQELLWATAASKYGCAWDTGRAAVIQQPIRSTNLVSRLTGQLGDHRVFAEAVLGRAESTKSFSPNQITSGTGTANTSLPNGTSVPSPFRDLRYPSTGAGYNAIFDALVKSFPELAGNRGLGMAFRWRCMPCGNREIDTVADTARVLIGADGPLPFLSDWDYKVGFARAESKGSSTVGTGYHYWQPFANLINTGVLNPFSLTQTPEAMKALDAISAEGVTLYGGKFDMQQADATVSGPLFKLPAGQVMAAFGVDARTEKYKFDGDQRPDANTVGALIFNVPFDNALATAGTLKRTIKAVFAEVAVPVMKDLEITGAIRRDDYTGFGATTNPKVSVRYNPMEQLLFRGAYSTGFRVPTFKQMFDPVTQSQFVGADFTDPATCPSRVVSTTPGCESVRDFSVLFGGKSSLGPEEAKMYSAGVVFQPHKDLVANLDWWSVERTGSIQSFGLTVLASNYEYFKDNFFRDSAGKLVGVDTRWVNSGETITKGLEFGLKGAFKAFGASWTAGYDLSYLLDKKSRLVPSAPMGASEVGRFTRSGDLGIRYKHTATLSRTEGAWTATVAHVYRTGYQDFVLPGVANGTVKPANWTPLVPAYSVFNASLAYSGIKNLTITAGIKNLLNEAPPFSVTYDTNTGAGSSWEPRVADPRGRAYTLRIEYRMF</sequence>
<proteinExistence type="inferred from homology"/>
<evidence type="ECO:0000256" key="6">
    <source>
        <dbReference type="ARBA" id="ARBA00023077"/>
    </source>
</evidence>
<dbReference type="Gene3D" id="2.40.170.20">
    <property type="entry name" value="TonB-dependent receptor, beta-barrel domain"/>
    <property type="match status" value="1"/>
</dbReference>
<keyword evidence="4 10" id="KW-1134">Transmembrane beta strand</keyword>